<sequence length="75" mass="8158">MEFLKQHHLLSIIFGITSAVLWVCSSFAYSKKHPEKTDQGYSVLGHIKTGEIQNKWNAPAALCAALAALAQAFGV</sequence>
<proteinExistence type="predicted"/>
<organism evidence="2">
    <name type="scientific">Salmonella diarizonae</name>
    <dbReference type="NCBI Taxonomy" id="59204"/>
    <lineage>
        <taxon>Bacteria</taxon>
        <taxon>Pseudomonadati</taxon>
        <taxon>Pseudomonadota</taxon>
        <taxon>Gammaproteobacteria</taxon>
        <taxon>Enterobacterales</taxon>
        <taxon>Enterobacteriaceae</taxon>
        <taxon>Salmonella</taxon>
    </lineage>
</organism>
<accession>A0A5U3CLV4</accession>
<name>A0A5U3CLV4_SALDZ</name>
<gene>
    <name evidence="2" type="ORF">PG27_01195</name>
</gene>
<reference evidence="2" key="1">
    <citation type="submission" date="2018-07" db="EMBL/GenBank/DDBJ databases">
        <authorList>
            <consortium name="GenomeTrakr network: Whole genome sequencing for foodborne pathogen traceback"/>
        </authorList>
    </citation>
    <scope>NUCLEOTIDE SEQUENCE</scope>
    <source>
        <strain evidence="2">CFSAN008697</strain>
    </source>
</reference>
<comment type="caution">
    <text evidence="2">The sequence shown here is derived from an EMBL/GenBank/DDBJ whole genome shotgun (WGS) entry which is preliminary data.</text>
</comment>
<dbReference type="EMBL" id="AAGLNK010000001">
    <property type="protein sequence ID" value="EBP3691916.1"/>
    <property type="molecule type" value="Genomic_DNA"/>
</dbReference>
<keyword evidence="1" id="KW-0472">Membrane</keyword>
<evidence type="ECO:0000256" key="1">
    <source>
        <dbReference type="SAM" id="Phobius"/>
    </source>
</evidence>
<protein>
    <submittedName>
        <fullName evidence="2">Uncharacterized protein</fullName>
    </submittedName>
</protein>
<feature type="transmembrane region" description="Helical" evidence="1">
    <location>
        <begin position="6"/>
        <end position="29"/>
    </location>
</feature>
<dbReference type="AlphaFoldDB" id="A0A5U3CLV4"/>
<keyword evidence="1" id="KW-1133">Transmembrane helix</keyword>
<keyword evidence="1" id="KW-0812">Transmembrane</keyword>
<evidence type="ECO:0000313" key="2">
    <source>
        <dbReference type="EMBL" id="EBP3691916.1"/>
    </source>
</evidence>